<reference evidence="2 3" key="1">
    <citation type="submission" date="2017-03" db="EMBL/GenBank/DDBJ databases">
        <title>Sulfur activation and transportation mechanism of thermophilic Archaea Acidianus manzaensis YN-25.</title>
        <authorList>
            <person name="Ma Y."/>
            <person name="Yang Y."/>
            <person name="Xia J."/>
        </authorList>
    </citation>
    <scope>NUCLEOTIDE SEQUENCE [LARGE SCALE GENOMIC DNA]</scope>
    <source>
        <strain evidence="2 3">YN-25</strain>
    </source>
</reference>
<dbReference type="AlphaFoldDB" id="A0A1W6K209"/>
<name>A0A1W6K209_9CREN</name>
<evidence type="ECO:0000313" key="2">
    <source>
        <dbReference type="EMBL" id="ARM76556.1"/>
    </source>
</evidence>
<dbReference type="EMBL" id="CP020477">
    <property type="protein sequence ID" value="ARM76556.1"/>
    <property type="molecule type" value="Genomic_DNA"/>
</dbReference>
<keyword evidence="3" id="KW-1185">Reference proteome</keyword>
<dbReference type="GeneID" id="41591530"/>
<dbReference type="RefSeq" id="WP_148692346.1">
    <property type="nucleotide sequence ID" value="NZ_CP020477.1"/>
</dbReference>
<sequence length="70" mass="8046">MNEKKKTYTFGDIIIREVKRRYYVYLSRESSTDGKEHYIGPLDDVVKKNYIKNRSGGVWGLIPHSGPAGI</sequence>
<protein>
    <recommendedName>
        <fullName evidence="1">ORF D-335-like domain-containing protein</fullName>
    </recommendedName>
</protein>
<dbReference type="Pfam" id="PF07935">
    <property type="entry name" value="SSV1_ORF_D-335"/>
    <property type="match status" value="1"/>
</dbReference>
<evidence type="ECO:0000259" key="1">
    <source>
        <dbReference type="Pfam" id="PF07935"/>
    </source>
</evidence>
<dbReference type="Proteomes" id="UP000193404">
    <property type="component" value="Chromosome"/>
</dbReference>
<feature type="domain" description="ORF D-335-like" evidence="1">
    <location>
        <begin position="8"/>
        <end position="69"/>
    </location>
</feature>
<gene>
    <name evidence="2" type="ORF">B6F84_11355</name>
</gene>
<evidence type="ECO:0000313" key="3">
    <source>
        <dbReference type="Proteomes" id="UP000193404"/>
    </source>
</evidence>
<organism evidence="2 3">
    <name type="scientific">Acidianus manzaensis</name>
    <dbReference type="NCBI Taxonomy" id="282676"/>
    <lineage>
        <taxon>Archaea</taxon>
        <taxon>Thermoproteota</taxon>
        <taxon>Thermoprotei</taxon>
        <taxon>Sulfolobales</taxon>
        <taxon>Sulfolobaceae</taxon>
        <taxon>Acidianus</taxon>
    </lineage>
</organism>
<proteinExistence type="predicted"/>
<dbReference type="KEGG" id="aman:B6F84_11355"/>
<dbReference type="InterPro" id="IPR012922">
    <property type="entry name" value="ORF_D-335"/>
</dbReference>
<accession>A0A1W6K209</accession>